<dbReference type="AlphaFoldDB" id="A0AA37T8R0"/>
<dbReference type="EMBL" id="BSPL01000009">
    <property type="protein sequence ID" value="GLS68975.1"/>
    <property type="molecule type" value="Genomic_DNA"/>
</dbReference>
<organism evidence="1 2">
    <name type="scientific">Methylobacterium tardum</name>
    <dbReference type="NCBI Taxonomy" id="374432"/>
    <lineage>
        <taxon>Bacteria</taxon>
        <taxon>Pseudomonadati</taxon>
        <taxon>Pseudomonadota</taxon>
        <taxon>Alphaproteobacteria</taxon>
        <taxon>Hyphomicrobiales</taxon>
        <taxon>Methylobacteriaceae</taxon>
        <taxon>Methylobacterium</taxon>
    </lineage>
</organism>
<evidence type="ECO:0000313" key="2">
    <source>
        <dbReference type="Proteomes" id="UP001157440"/>
    </source>
</evidence>
<protein>
    <submittedName>
        <fullName evidence="1">Uncharacterized protein</fullName>
    </submittedName>
</protein>
<proteinExistence type="predicted"/>
<dbReference type="Proteomes" id="UP001157440">
    <property type="component" value="Unassembled WGS sequence"/>
</dbReference>
<sequence length="74" mass="8103">MEHVFCRIVISAPECTVKIESDTERKAGEAAEAILRLSKGRTQAVTIEIQCLDGPAGDRILSYLSNLADELERA</sequence>
<name>A0AA37T8R0_9HYPH</name>
<accession>A0AA37T8R0</accession>
<gene>
    <name evidence="1" type="ORF">GCM10007890_09870</name>
</gene>
<comment type="caution">
    <text evidence="1">The sequence shown here is derived from an EMBL/GenBank/DDBJ whole genome shotgun (WGS) entry which is preliminary data.</text>
</comment>
<evidence type="ECO:0000313" key="1">
    <source>
        <dbReference type="EMBL" id="GLS68975.1"/>
    </source>
</evidence>
<keyword evidence="2" id="KW-1185">Reference proteome</keyword>
<reference evidence="2" key="1">
    <citation type="journal article" date="2019" name="Int. J. Syst. Evol. Microbiol.">
        <title>The Global Catalogue of Microorganisms (GCM) 10K type strain sequencing project: providing services to taxonomists for standard genome sequencing and annotation.</title>
        <authorList>
            <consortium name="The Broad Institute Genomics Platform"/>
            <consortium name="The Broad Institute Genome Sequencing Center for Infectious Disease"/>
            <person name="Wu L."/>
            <person name="Ma J."/>
        </authorList>
    </citation>
    <scope>NUCLEOTIDE SEQUENCE [LARGE SCALE GENOMIC DNA]</scope>
    <source>
        <strain evidence="2">NBRC 103632</strain>
    </source>
</reference>